<dbReference type="SUPFAM" id="SSF46785">
    <property type="entry name" value="Winged helix' DNA-binding domain"/>
    <property type="match status" value="1"/>
</dbReference>
<keyword evidence="1" id="KW-0808">Transferase</keyword>
<dbReference type="EMBL" id="LQRT01000002">
    <property type="protein sequence ID" value="KZS41942.1"/>
    <property type="molecule type" value="Genomic_DNA"/>
</dbReference>
<organism evidence="4 5">
    <name type="scientific">Aquimarina aggregata</name>
    <dbReference type="NCBI Taxonomy" id="1642818"/>
    <lineage>
        <taxon>Bacteria</taxon>
        <taxon>Pseudomonadati</taxon>
        <taxon>Bacteroidota</taxon>
        <taxon>Flavobacteriia</taxon>
        <taxon>Flavobacteriales</taxon>
        <taxon>Flavobacteriaceae</taxon>
        <taxon>Aquimarina</taxon>
    </lineage>
</organism>
<dbReference type="PROSITE" id="PS51186">
    <property type="entry name" value="GNAT"/>
    <property type="match status" value="1"/>
</dbReference>
<dbReference type="InterPro" id="IPR036390">
    <property type="entry name" value="WH_DNA-bd_sf"/>
</dbReference>
<dbReference type="STRING" id="1642818.AWE51_00425"/>
<feature type="domain" description="N-acetyltransferase" evidence="3">
    <location>
        <begin position="176"/>
        <end position="317"/>
    </location>
</feature>
<dbReference type="OrthoDB" id="1431064at2"/>
<dbReference type="Gene3D" id="3.40.630.30">
    <property type="match status" value="1"/>
</dbReference>
<dbReference type="InterPro" id="IPR016181">
    <property type="entry name" value="Acyl_CoA_acyltransferase"/>
</dbReference>
<name>A0A163C0B3_9FLAO</name>
<dbReference type="Pfam" id="PF00583">
    <property type="entry name" value="Acetyltransf_1"/>
    <property type="match status" value="1"/>
</dbReference>
<reference evidence="4 5" key="1">
    <citation type="submission" date="2016-01" db="EMBL/GenBank/DDBJ databases">
        <title>The draft genome sequence of Aquimarina sp. RZW4-3-2.</title>
        <authorList>
            <person name="Wang Y."/>
        </authorList>
    </citation>
    <scope>NUCLEOTIDE SEQUENCE [LARGE SCALE GENOMIC DNA]</scope>
    <source>
        <strain evidence="4 5">RZW4-3-2</strain>
    </source>
</reference>
<dbReference type="Proteomes" id="UP000076715">
    <property type="component" value="Unassembled WGS sequence"/>
</dbReference>
<dbReference type="InterPro" id="IPR000835">
    <property type="entry name" value="HTH_MarR-typ"/>
</dbReference>
<evidence type="ECO:0000256" key="1">
    <source>
        <dbReference type="ARBA" id="ARBA00022679"/>
    </source>
</evidence>
<dbReference type="AlphaFoldDB" id="A0A163C0B3"/>
<dbReference type="Gene3D" id="1.10.10.10">
    <property type="entry name" value="Winged helix-like DNA-binding domain superfamily/Winged helix DNA-binding domain"/>
    <property type="match status" value="1"/>
</dbReference>
<dbReference type="InterPro" id="IPR050769">
    <property type="entry name" value="NAT_camello-type"/>
</dbReference>
<feature type="domain" description="HTH marR-type" evidence="2">
    <location>
        <begin position="8"/>
        <end position="155"/>
    </location>
</feature>
<evidence type="ECO:0000259" key="3">
    <source>
        <dbReference type="PROSITE" id="PS51186"/>
    </source>
</evidence>
<dbReference type="SUPFAM" id="SSF55729">
    <property type="entry name" value="Acyl-CoA N-acyltransferases (Nat)"/>
    <property type="match status" value="1"/>
</dbReference>
<proteinExistence type="predicted"/>
<dbReference type="CDD" id="cd04301">
    <property type="entry name" value="NAT_SF"/>
    <property type="match status" value="1"/>
</dbReference>
<comment type="caution">
    <text evidence="4">The sequence shown here is derived from an EMBL/GenBank/DDBJ whole genome shotgun (WGS) entry which is preliminary data.</text>
</comment>
<dbReference type="PROSITE" id="PS50995">
    <property type="entry name" value="HTH_MARR_2"/>
    <property type="match status" value="1"/>
</dbReference>
<dbReference type="PANTHER" id="PTHR13947:SF37">
    <property type="entry name" value="LD18367P"/>
    <property type="match status" value="1"/>
</dbReference>
<evidence type="ECO:0000313" key="5">
    <source>
        <dbReference type="Proteomes" id="UP000076715"/>
    </source>
</evidence>
<dbReference type="InterPro" id="IPR000182">
    <property type="entry name" value="GNAT_dom"/>
</dbReference>
<accession>A0A163C0B3</accession>
<evidence type="ECO:0000259" key="2">
    <source>
        <dbReference type="PROSITE" id="PS50995"/>
    </source>
</evidence>
<dbReference type="InterPro" id="IPR036388">
    <property type="entry name" value="WH-like_DNA-bd_sf"/>
</dbReference>
<dbReference type="PANTHER" id="PTHR13947">
    <property type="entry name" value="GNAT FAMILY N-ACETYLTRANSFERASE"/>
    <property type="match status" value="1"/>
</dbReference>
<keyword evidence="5" id="KW-1185">Reference proteome</keyword>
<dbReference type="RefSeq" id="WP_066308810.1">
    <property type="nucleotide sequence ID" value="NZ_LQRT01000002.1"/>
</dbReference>
<sequence>MNFDKIGEMALGSRLRALSTIVSEDAQRIYNLYGVALKPKWFPVFYFLSNQNTGKSITAIANEIGHSHPSVIKIVREMSKVGLVLEQKDTLDKRKNNIVLTPKGIDMSIQIQQQYKDVENAVKTTLNQTTHNIWLAIQEFEYLLNEKSLLKRVIEQKKIRESSTVEIIDYTSKYHTAFKELNEEWIKTFFKIEDADRKALDDPQKYILDSGGKILVAIQDQNVLGVCALIKMKNKKYDYELAKMAVSPKTQGKGIGYLLGKSSIEKAKSMGAKSIYLESNTILKPAISLYEKLGFQKVVGIDTPYERCNIQMELLLEI</sequence>
<dbReference type="GO" id="GO:0003700">
    <property type="term" value="F:DNA-binding transcription factor activity"/>
    <property type="evidence" value="ECO:0007669"/>
    <property type="project" value="InterPro"/>
</dbReference>
<gene>
    <name evidence="4" type="ORF">AWE51_00425</name>
</gene>
<evidence type="ECO:0000313" key="4">
    <source>
        <dbReference type="EMBL" id="KZS41942.1"/>
    </source>
</evidence>
<protein>
    <submittedName>
        <fullName evidence="4">MarR family transcriptional regulator</fullName>
    </submittedName>
</protein>
<dbReference type="GO" id="GO:0008080">
    <property type="term" value="F:N-acetyltransferase activity"/>
    <property type="evidence" value="ECO:0007669"/>
    <property type="project" value="InterPro"/>
</dbReference>